<dbReference type="AlphaFoldDB" id="A0A9P6JFD3"/>
<feature type="compositionally biased region" description="Pro residues" evidence="1">
    <location>
        <begin position="490"/>
        <end position="502"/>
    </location>
</feature>
<accession>A0A9P6JFD3</accession>
<feature type="region of interest" description="Disordered" evidence="1">
    <location>
        <begin position="919"/>
        <end position="957"/>
    </location>
</feature>
<feature type="compositionally biased region" description="Low complexity" evidence="1">
    <location>
        <begin position="200"/>
        <end position="231"/>
    </location>
</feature>
<dbReference type="PANTHER" id="PTHR14445">
    <property type="entry name" value="GRB10 INTERACTING GYF PROTEIN"/>
    <property type="match status" value="1"/>
</dbReference>
<dbReference type="CDD" id="cd11296">
    <property type="entry name" value="O-FucT_like"/>
    <property type="match status" value="1"/>
</dbReference>
<feature type="compositionally biased region" description="Basic and acidic residues" evidence="1">
    <location>
        <begin position="791"/>
        <end position="812"/>
    </location>
</feature>
<dbReference type="Proteomes" id="UP000738359">
    <property type="component" value="Unassembled WGS sequence"/>
</dbReference>
<dbReference type="GO" id="GO:0005829">
    <property type="term" value="C:cytosol"/>
    <property type="evidence" value="ECO:0007669"/>
    <property type="project" value="TreeGrafter"/>
</dbReference>
<feature type="region of interest" description="Disordered" evidence="1">
    <location>
        <begin position="442"/>
        <end position="513"/>
    </location>
</feature>
<feature type="compositionally biased region" description="Acidic residues" evidence="1">
    <location>
        <begin position="635"/>
        <end position="652"/>
    </location>
</feature>
<feature type="region of interest" description="Disordered" evidence="1">
    <location>
        <begin position="791"/>
        <end position="813"/>
    </location>
</feature>
<keyword evidence="2" id="KW-0812">Transmembrane</keyword>
<keyword evidence="4" id="KW-1185">Reference proteome</keyword>
<reference evidence="3" key="1">
    <citation type="journal article" date="2020" name="Fungal Divers.">
        <title>Resolving the Mortierellaceae phylogeny through synthesis of multi-gene phylogenetics and phylogenomics.</title>
        <authorList>
            <person name="Vandepol N."/>
            <person name="Liber J."/>
            <person name="Desiro A."/>
            <person name="Na H."/>
            <person name="Kennedy M."/>
            <person name="Barry K."/>
            <person name="Grigoriev I.V."/>
            <person name="Miller A.N."/>
            <person name="O'Donnell K."/>
            <person name="Stajich J.E."/>
            <person name="Bonito G."/>
        </authorList>
    </citation>
    <scope>NUCLEOTIDE SEQUENCE</scope>
    <source>
        <strain evidence="3">CK1249</strain>
    </source>
</reference>
<feature type="compositionally biased region" description="Pro residues" evidence="1">
    <location>
        <begin position="188"/>
        <end position="199"/>
    </location>
</feature>
<feature type="compositionally biased region" description="Low complexity" evidence="1">
    <location>
        <begin position="919"/>
        <end position="929"/>
    </location>
</feature>
<dbReference type="Gene3D" id="3.40.50.11350">
    <property type="match status" value="1"/>
</dbReference>
<evidence type="ECO:0000256" key="1">
    <source>
        <dbReference type="SAM" id="MobiDB-lite"/>
    </source>
</evidence>
<feature type="region of interest" description="Disordered" evidence="1">
    <location>
        <begin position="351"/>
        <end position="375"/>
    </location>
</feature>
<feature type="region of interest" description="Disordered" evidence="1">
    <location>
        <begin position="186"/>
        <end position="238"/>
    </location>
</feature>
<proteinExistence type="predicted"/>
<feature type="compositionally biased region" description="Acidic residues" evidence="1">
    <location>
        <begin position="363"/>
        <end position="375"/>
    </location>
</feature>
<dbReference type="OrthoDB" id="1882547at2759"/>
<evidence type="ECO:0000256" key="2">
    <source>
        <dbReference type="SAM" id="Phobius"/>
    </source>
</evidence>
<dbReference type="EMBL" id="JAAAHY010000016">
    <property type="protein sequence ID" value="KAF9968564.1"/>
    <property type="molecule type" value="Genomic_DNA"/>
</dbReference>
<comment type="caution">
    <text evidence="3">The sequence shown here is derived from an EMBL/GenBank/DDBJ whole genome shotgun (WGS) entry which is preliminary data.</text>
</comment>
<feature type="transmembrane region" description="Helical" evidence="2">
    <location>
        <begin position="12"/>
        <end position="30"/>
    </location>
</feature>
<evidence type="ECO:0008006" key="5">
    <source>
        <dbReference type="Google" id="ProtNLM"/>
    </source>
</evidence>
<organism evidence="3 4">
    <name type="scientific">Mortierella alpina</name>
    <name type="common">Oleaginous fungus</name>
    <name type="synonym">Mortierella renispora</name>
    <dbReference type="NCBI Taxonomy" id="64518"/>
    <lineage>
        <taxon>Eukaryota</taxon>
        <taxon>Fungi</taxon>
        <taxon>Fungi incertae sedis</taxon>
        <taxon>Mucoromycota</taxon>
        <taxon>Mortierellomycotina</taxon>
        <taxon>Mortierellomycetes</taxon>
        <taxon>Mortierellales</taxon>
        <taxon>Mortierellaceae</taxon>
        <taxon>Mortierella</taxon>
    </lineage>
</organism>
<evidence type="ECO:0000313" key="4">
    <source>
        <dbReference type="Proteomes" id="UP000738359"/>
    </source>
</evidence>
<name>A0A9P6JFD3_MORAP</name>
<feature type="region of interest" description="Disordered" evidence="1">
    <location>
        <begin position="847"/>
        <end position="886"/>
    </location>
</feature>
<feature type="region of interest" description="Disordered" evidence="1">
    <location>
        <begin position="618"/>
        <end position="690"/>
    </location>
</feature>
<evidence type="ECO:0000313" key="3">
    <source>
        <dbReference type="EMBL" id="KAF9968564.1"/>
    </source>
</evidence>
<protein>
    <recommendedName>
        <fullName evidence="5">O-fucosyltransferase family protein</fullName>
    </recommendedName>
</protein>
<sequence length="1075" mass="123294">MTVTLHALRRRHLILLVPVVNFVFLFLYVVSPTSLPRLPQFLTGFRDLTDDLPYLWDLRKQVEGVRLTPLPDHLITTYRPKHLHLHNQEDADDDQQQEAVDRDNSTKYLTFLPHSGFHNQRTELENALLLARLLNRTLIMPKVYLGPPMPWLEFRHLHARLLYQTKIGLDHCRAILEYRELDVVKLAPTPPPRPPPQPQAQPQASSDQSQQQQQQQQQQQEQQQQQDQQQSVMHHHHPSDASLMSVAAELLYQDVAVLSPADGEPLSVDTRQLLSTNSQSVDSDMFTNDATQNLTSEGYDDGYHGSIEAENFFGEEEEAAEEDDLPSWIEVPDSDEADKIRVATGDRVLDLNEDDDGKKRDSEDWEGMEDGEEAGYEEEEALVGNRVGIMDVEGDDDDLEPDWRPEVFTLPDYLRQQYQSRRSRHRSRLMAQRMKAPGAVGSLPLYRPLGSTDRKGRGASMWKRSLPQADEGLAGTEPGTRQPLLKRQMAPPPSPPPPPAQQPQPQLETKPRFKWNPLPAECLQYETWTMADWDLFFDLNPLRRYVRVLTRESITMEYLGAQFGLEMPKIEDPPSNSTDLASNSTEFEDLFNSTEPASQAASFDTVLLPTPTASLLSDALRSDSGKGAGFASSESESESDDDDKDRDQDDEEDKKVEEDKDKDDEEDKKVEEDNNTPDDDADTDDDERKRPLLRSEGDVLFFDDANLYDYRFTEDPRSVESKRTRSKYLEEFTVDWLAQRPERLIHLGSIFGSGRVIIETLQSKAWLQMIRDHLILRTDILQTTSQRIVDKIRGQQDEEDRPERDSSRHDPYDAGFVGVHIRMSDGHFSLSARDTIETIRQELMWQMGITDGQSREKEEEDASGLRPSSDDMGSRPTTKKRRERLSIEQCRTRAIRHRQVLKEQLVQLERQRQEYLEQQRLQQQQQQQQQEEENQQGHQHGPSAEHHDGSSPRIQAFEPPTFARPMAEAPGRRSNGRFTPIYLATDAYHPRSNPIFDRLFETFECVFTLDDFAEDLAGLKRFRNPEDGTLMTKFLIPMVDAMVVAKAGAFFGTPASTFSTYIQKQLRPAYTGLYD</sequence>
<keyword evidence="2" id="KW-1133">Transmembrane helix</keyword>
<keyword evidence="2" id="KW-0472">Membrane</keyword>
<dbReference type="PANTHER" id="PTHR14445:SF36">
    <property type="entry name" value="FI03272P-RELATED"/>
    <property type="match status" value="1"/>
</dbReference>
<feature type="compositionally biased region" description="Acidic residues" evidence="1">
    <location>
        <begin position="673"/>
        <end position="685"/>
    </location>
</feature>
<dbReference type="InterPro" id="IPR051640">
    <property type="entry name" value="GRB10-interact_GYF"/>
</dbReference>
<gene>
    <name evidence="3" type="ORF">BGZ70_002468</name>
</gene>